<dbReference type="AlphaFoldDB" id="A0A484HEI8"/>
<evidence type="ECO:0008006" key="3">
    <source>
        <dbReference type="Google" id="ProtNLM"/>
    </source>
</evidence>
<dbReference type="EMBL" id="CAACVI010000001">
    <property type="protein sequence ID" value="VEN72868.1"/>
    <property type="molecule type" value="Genomic_DNA"/>
</dbReference>
<keyword evidence="1" id="KW-0732">Signal</keyword>
<feature type="signal peptide" evidence="1">
    <location>
        <begin position="1"/>
        <end position="23"/>
    </location>
</feature>
<evidence type="ECO:0000313" key="2">
    <source>
        <dbReference type="EMBL" id="VEN72868.1"/>
    </source>
</evidence>
<organism evidence="2">
    <name type="scientific">uncultured Desulfobacteraceae bacterium</name>
    <dbReference type="NCBI Taxonomy" id="218296"/>
    <lineage>
        <taxon>Bacteria</taxon>
        <taxon>Pseudomonadati</taxon>
        <taxon>Thermodesulfobacteriota</taxon>
        <taxon>Desulfobacteria</taxon>
        <taxon>Desulfobacterales</taxon>
        <taxon>Desulfobacteraceae</taxon>
        <taxon>environmental samples</taxon>
    </lineage>
</organism>
<protein>
    <recommendedName>
        <fullName evidence="3">Lipoprotein</fullName>
    </recommendedName>
</protein>
<accession>A0A484HEI8</accession>
<name>A0A484HEI8_9BACT</name>
<feature type="chain" id="PRO_5019758528" description="Lipoprotein" evidence="1">
    <location>
        <begin position="24"/>
        <end position="167"/>
    </location>
</feature>
<gene>
    <name evidence="2" type="ORF">EPICR_10369</name>
</gene>
<proteinExistence type="predicted"/>
<evidence type="ECO:0000256" key="1">
    <source>
        <dbReference type="SAM" id="SignalP"/>
    </source>
</evidence>
<sequence length="167" mass="19135">MKKIILFAIIFCFLGCATQSVNKTDRFKAGTWFHHAYFTQNHGKCDILVTKVTKSWYSENAKKGLPGSIKLVKYRPKNLPKNLEEAKQQKNNFEESIDSRKQIESITYDVDFTLKGGEEAKAVINFLTNEGIDDVIHSSFSWEYEVLTPNCNMSGNTFEKRSSSVYK</sequence>
<reference evidence="2" key="1">
    <citation type="submission" date="2019-01" db="EMBL/GenBank/DDBJ databases">
        <authorList>
            <consortium name="Genoscope - CEA"/>
            <person name="William W."/>
        </authorList>
    </citation>
    <scope>NUCLEOTIDE SEQUENCE</scope>
    <source>
        <strain evidence="2">CR-1</strain>
    </source>
</reference>